<evidence type="ECO:0000259" key="2">
    <source>
        <dbReference type="PROSITE" id="PS51688"/>
    </source>
</evidence>
<dbReference type="PROSITE" id="PS51688">
    <property type="entry name" value="ICA"/>
    <property type="match status" value="1"/>
</dbReference>
<sequence length="160" mass="17424">MTQRSDARLKRVLRPASVSSVIFHALRPIEFEWINATRAPPGLQAGFLAQEVATWLPHLVSADSNGMLSMNYIGLIPYVVSHVQELDMQLQACESRLSDQSTSLQEQLKMATAANAELLQRLSVLEQQVAADAAQMHQRLASLETAVAGLEGSTKTALAV</sequence>
<dbReference type="InterPro" id="IPR030392">
    <property type="entry name" value="S74_ICA"/>
</dbReference>
<feature type="domain" description="Peptidase S74" evidence="2">
    <location>
        <begin position="5"/>
        <end position="97"/>
    </location>
</feature>
<feature type="coiled-coil region" evidence="1">
    <location>
        <begin position="101"/>
        <end position="128"/>
    </location>
</feature>
<reference evidence="3 4" key="1">
    <citation type="journal article" date="2013" name="PLoS Genet.">
        <title>Distinctive expansion of potential virulence genes in the genome of the oomycete fish pathogen Saprolegnia parasitica.</title>
        <authorList>
            <person name="Jiang R.H."/>
            <person name="de Bruijn I."/>
            <person name="Haas B.J."/>
            <person name="Belmonte R."/>
            <person name="Lobach L."/>
            <person name="Christie J."/>
            <person name="van den Ackerveken G."/>
            <person name="Bottin A."/>
            <person name="Bulone V."/>
            <person name="Diaz-Moreno S.M."/>
            <person name="Dumas B."/>
            <person name="Fan L."/>
            <person name="Gaulin E."/>
            <person name="Govers F."/>
            <person name="Grenville-Briggs L.J."/>
            <person name="Horner N.R."/>
            <person name="Levin J.Z."/>
            <person name="Mammella M."/>
            <person name="Meijer H.J."/>
            <person name="Morris P."/>
            <person name="Nusbaum C."/>
            <person name="Oome S."/>
            <person name="Phillips A.J."/>
            <person name="van Rooyen D."/>
            <person name="Rzeszutek E."/>
            <person name="Saraiva M."/>
            <person name="Secombes C.J."/>
            <person name="Seidl M.F."/>
            <person name="Snel B."/>
            <person name="Stassen J.H."/>
            <person name="Sykes S."/>
            <person name="Tripathy S."/>
            <person name="van den Berg H."/>
            <person name="Vega-Arreguin J.C."/>
            <person name="Wawra S."/>
            <person name="Young S.K."/>
            <person name="Zeng Q."/>
            <person name="Dieguez-Uribeondo J."/>
            <person name="Russ C."/>
            <person name="Tyler B.M."/>
            <person name="van West P."/>
        </authorList>
    </citation>
    <scope>NUCLEOTIDE SEQUENCE [LARGE SCALE GENOMIC DNA]</scope>
    <source>
        <strain evidence="3 4">CBS 223.65</strain>
    </source>
</reference>
<dbReference type="RefSeq" id="XP_012195709.1">
    <property type="nucleotide sequence ID" value="XM_012340319.1"/>
</dbReference>
<dbReference type="Pfam" id="PF13884">
    <property type="entry name" value="Peptidase_S74"/>
    <property type="match status" value="1"/>
</dbReference>
<dbReference type="GeneID" id="24140710"/>
<proteinExistence type="predicted"/>
<evidence type="ECO:0000313" key="3">
    <source>
        <dbReference type="EMBL" id="KDO33682.1"/>
    </source>
</evidence>
<keyword evidence="1" id="KW-0175">Coiled coil</keyword>
<dbReference type="Proteomes" id="UP000030745">
    <property type="component" value="Unassembled WGS sequence"/>
</dbReference>
<dbReference type="VEuPathDB" id="FungiDB:SPRG_19294"/>
<gene>
    <name evidence="3" type="ORF">SPRG_19294</name>
</gene>
<name>A0A067D3W4_SAPPC</name>
<dbReference type="KEGG" id="spar:SPRG_19294"/>
<protein>
    <recommendedName>
        <fullName evidence="2">Peptidase S74 domain-containing protein</fullName>
    </recommendedName>
</protein>
<accession>A0A067D3W4</accession>
<dbReference type="OrthoDB" id="79217at2759"/>
<dbReference type="EMBL" id="KK583192">
    <property type="protein sequence ID" value="KDO33682.1"/>
    <property type="molecule type" value="Genomic_DNA"/>
</dbReference>
<keyword evidence="4" id="KW-1185">Reference proteome</keyword>
<evidence type="ECO:0000313" key="4">
    <source>
        <dbReference type="Proteomes" id="UP000030745"/>
    </source>
</evidence>
<dbReference type="AlphaFoldDB" id="A0A067D3W4"/>
<organism evidence="3 4">
    <name type="scientific">Saprolegnia parasitica (strain CBS 223.65)</name>
    <dbReference type="NCBI Taxonomy" id="695850"/>
    <lineage>
        <taxon>Eukaryota</taxon>
        <taxon>Sar</taxon>
        <taxon>Stramenopiles</taxon>
        <taxon>Oomycota</taxon>
        <taxon>Saprolegniomycetes</taxon>
        <taxon>Saprolegniales</taxon>
        <taxon>Saprolegniaceae</taxon>
        <taxon>Saprolegnia</taxon>
    </lineage>
</organism>
<evidence type="ECO:0000256" key="1">
    <source>
        <dbReference type="SAM" id="Coils"/>
    </source>
</evidence>